<accession>A0A6C0E6C8</accession>
<dbReference type="AlphaFoldDB" id="A0A6C0E6C8"/>
<organism evidence="1">
    <name type="scientific">viral metagenome</name>
    <dbReference type="NCBI Taxonomy" id="1070528"/>
    <lineage>
        <taxon>unclassified sequences</taxon>
        <taxon>metagenomes</taxon>
        <taxon>organismal metagenomes</taxon>
    </lineage>
</organism>
<reference evidence="1" key="1">
    <citation type="journal article" date="2020" name="Nature">
        <title>Giant virus diversity and host interactions through global metagenomics.</title>
        <authorList>
            <person name="Schulz F."/>
            <person name="Roux S."/>
            <person name="Paez-Espino D."/>
            <person name="Jungbluth S."/>
            <person name="Walsh D.A."/>
            <person name="Denef V.J."/>
            <person name="McMahon K.D."/>
            <person name="Konstantinidis K.T."/>
            <person name="Eloe-Fadrosh E.A."/>
            <person name="Kyrpides N.C."/>
            <person name="Woyke T."/>
        </authorList>
    </citation>
    <scope>NUCLEOTIDE SEQUENCE</scope>
    <source>
        <strain evidence="1">GVMAG-M-3300023179-138</strain>
    </source>
</reference>
<name>A0A6C0E6C8_9ZZZZ</name>
<protein>
    <submittedName>
        <fullName evidence="1">Uncharacterized protein</fullName>
    </submittedName>
</protein>
<evidence type="ECO:0000313" key="1">
    <source>
        <dbReference type="EMBL" id="QHT24272.1"/>
    </source>
</evidence>
<sequence>MRHRRAVAQAVRRAICVTCPEEGPIRVTDKETQLSRVFGQQTYVYQTPTGLITKTCCDPGAGAGPGPI</sequence>
<proteinExistence type="predicted"/>
<dbReference type="EMBL" id="MN739743">
    <property type="protein sequence ID" value="QHT24272.1"/>
    <property type="molecule type" value="Genomic_DNA"/>
</dbReference>